<evidence type="ECO:0008006" key="4">
    <source>
        <dbReference type="Google" id="ProtNLM"/>
    </source>
</evidence>
<comment type="caution">
    <text evidence="2">The sequence shown here is derived from an EMBL/GenBank/DDBJ whole genome shotgun (WGS) entry which is preliminary data.</text>
</comment>
<dbReference type="EMBL" id="JBGBPQ010000012">
    <property type="protein sequence ID" value="KAL1514987.1"/>
    <property type="molecule type" value="Genomic_DNA"/>
</dbReference>
<keyword evidence="3" id="KW-1185">Reference proteome</keyword>
<protein>
    <recommendedName>
        <fullName evidence="4">Autophagy-related protein 2</fullName>
    </recommendedName>
</protein>
<feature type="region of interest" description="Disordered" evidence="1">
    <location>
        <begin position="96"/>
        <end position="141"/>
    </location>
</feature>
<evidence type="ECO:0000313" key="2">
    <source>
        <dbReference type="EMBL" id="KAL1514987.1"/>
    </source>
</evidence>
<dbReference type="AlphaFoldDB" id="A0AB34J6D6"/>
<evidence type="ECO:0000313" key="3">
    <source>
        <dbReference type="Proteomes" id="UP001515480"/>
    </source>
</evidence>
<reference evidence="2 3" key="1">
    <citation type="journal article" date="2024" name="Science">
        <title>Giant polyketide synthase enzymes in the biosynthesis of giant marine polyether toxins.</title>
        <authorList>
            <person name="Fallon T.R."/>
            <person name="Shende V.V."/>
            <person name="Wierzbicki I.H."/>
            <person name="Pendleton A.L."/>
            <person name="Watervoot N.F."/>
            <person name="Auber R.P."/>
            <person name="Gonzalez D.J."/>
            <person name="Wisecaver J.H."/>
            <person name="Moore B.S."/>
        </authorList>
    </citation>
    <scope>NUCLEOTIDE SEQUENCE [LARGE SCALE GENOMIC DNA]</scope>
    <source>
        <strain evidence="2 3">12B1</strain>
    </source>
</reference>
<organism evidence="2 3">
    <name type="scientific">Prymnesium parvum</name>
    <name type="common">Toxic golden alga</name>
    <dbReference type="NCBI Taxonomy" id="97485"/>
    <lineage>
        <taxon>Eukaryota</taxon>
        <taxon>Haptista</taxon>
        <taxon>Haptophyta</taxon>
        <taxon>Prymnesiophyceae</taxon>
        <taxon>Prymnesiales</taxon>
        <taxon>Prymnesiaceae</taxon>
        <taxon>Prymnesium</taxon>
    </lineage>
</organism>
<dbReference type="Gene3D" id="2.60.40.150">
    <property type="entry name" value="C2 domain"/>
    <property type="match status" value="1"/>
</dbReference>
<accession>A0AB34J6D6</accession>
<dbReference type="Proteomes" id="UP001515480">
    <property type="component" value="Unassembled WGS sequence"/>
</dbReference>
<evidence type="ECO:0000256" key="1">
    <source>
        <dbReference type="SAM" id="MobiDB-lite"/>
    </source>
</evidence>
<feature type="compositionally biased region" description="Polar residues" evidence="1">
    <location>
        <begin position="409"/>
        <end position="426"/>
    </location>
</feature>
<proteinExistence type="predicted"/>
<name>A0AB34J6D6_PRYPA</name>
<sequence>MSAAAFLQHVEGVAEGAVEGAQDGFATGGDASDGQALLSTAVEHDKSAETFLGALGAAKQSDATAGAPQSGGDQQAVAVAESTERVDAAAFLHSLASEQEQPSPGGDATDVSPPTVKAAEPSLNSQRASVAPEGTMPPGESVSAASFLASLSAGDASSCTGAVASDDGTAAQAGGEAQAPEDRPLDAATRTELMNAPASAESDAVSESIPTGAEPVVKRVSTTILAAPVDESMAPTESIEFAVHSLKLDDAQRRDLLNANYSMLWIAMHLIITKEPWRSSSVMVPKNGSNDDVHDLVFHRSFSGQLEVPSDSPAAQHLKLAMQAEDIDASSVFVSLHGAAASGQDGERIAEATISLRQMLRMGRDLIKAPLHLYDADSHACAAVVITFRALHALKSVVGSASAGVVRSPTHTTNSSPPDEPTTGSNAPDRKPAPVLMSMARPSRSAPATAEQQVERAPTASEVADVDAKKAATKVAALARAPLKLPLRLQVEFGSIQLASRLSEDAGIARIELELDLVGLSEKILLCRDWMEVLMYSPDVEDAQQLDRTTSHIDGLMKMPQSASARSKLPDVSARVLMACRVMITEDQDVGQLRSTPIVRPLHADDPGLCVHVTKLRVALDPQSTREGRTGNIALLADVRSAHSVRLNVSIPGLRQPAASEILRIAELVAEMPTTAEDANTQSSQTSRQRSDGVWGKACEVDVVASSQLYGEGSSLFDTLHQALTGGTVTTNDTSIFSSNSVVFELLTVGRGGERRVGAYELSTAELMRRADYGDLVDSPIVLLSDSDQPVAEVRASVTVLGALRALHPAAATTPIGTAMSLPGAAIAVGVGECFLMTQRGILRDFFPQRIWMEADLRRSCAQLLRSTPRAPALVPRDKIDFGMRELIYVADGSAQQRRLAAILEPDAPPAHRKVFFSLYCTAARKRRDKGSGEKNEDGPELLLVGRAHIDLLELHECGGEMLYQPLEIRDTVDELAASARRGDVIGMRLSVEAGGKIGQKDLWGQEALHWAGLTRTQLMFGWPTLPPLRALFALRTPEQQIGPMLVQGRAAPSLPCSVNFLVNAMQQLHTFRIVTG</sequence>
<dbReference type="InterPro" id="IPR035892">
    <property type="entry name" value="C2_domain_sf"/>
</dbReference>
<feature type="region of interest" description="Disordered" evidence="1">
    <location>
        <begin position="402"/>
        <end position="465"/>
    </location>
</feature>
<gene>
    <name evidence="2" type="ORF">AB1Y20_004061</name>
</gene>